<feature type="region of interest" description="Disordered" evidence="1">
    <location>
        <begin position="1"/>
        <end position="29"/>
    </location>
</feature>
<evidence type="ECO:0000259" key="2">
    <source>
        <dbReference type="SMART" id="SM00597"/>
    </source>
</evidence>
<gene>
    <name evidence="3" type="ORF">MtrunA17_Chr5g0408081</name>
</gene>
<dbReference type="PANTHER" id="PTHR11697:SF230">
    <property type="entry name" value="ZINC FINGER, MYM DOMAIN CONTAINING 1"/>
    <property type="match status" value="1"/>
</dbReference>
<dbReference type="SUPFAM" id="SSF53098">
    <property type="entry name" value="Ribonuclease H-like"/>
    <property type="match status" value="1"/>
</dbReference>
<dbReference type="SMART" id="SM00597">
    <property type="entry name" value="ZnF_TTF"/>
    <property type="match status" value="1"/>
</dbReference>
<dbReference type="EMBL" id="PSQE01000005">
    <property type="protein sequence ID" value="RHN54542.1"/>
    <property type="molecule type" value="Genomic_DNA"/>
</dbReference>
<dbReference type="Proteomes" id="UP000265566">
    <property type="component" value="Chromosome 5"/>
</dbReference>
<proteinExistence type="predicted"/>
<dbReference type="GO" id="GO:0046983">
    <property type="term" value="F:protein dimerization activity"/>
    <property type="evidence" value="ECO:0007669"/>
    <property type="project" value="InterPro"/>
</dbReference>
<dbReference type="Pfam" id="PF14291">
    <property type="entry name" value="DUF4371"/>
    <property type="match status" value="1"/>
</dbReference>
<name>A0A396HMI0_MEDTR</name>
<dbReference type="InterPro" id="IPR025398">
    <property type="entry name" value="DUF4371"/>
</dbReference>
<dbReference type="AlphaFoldDB" id="A0A396HMI0"/>
<protein>
    <submittedName>
        <fullName evidence="3">Putative transcription factor and/or regulators TTF-type(Zn) family</fullName>
    </submittedName>
</protein>
<comment type="caution">
    <text evidence="3">The sequence shown here is derived from an EMBL/GenBank/DDBJ whole genome shotgun (WGS) entry which is preliminary data.</text>
</comment>
<sequence>MERFFKSKLPVKRKLPSTEQQTNSQEQQLSLVSLSQEHQIEVNLEELPLDPGKRIKMSAYHPNDRDKIRKFYLRKGPFQPTKHAFPQRKMGSSLRRFCPSWYIEYGNWLEYSIEKDAAFCFCCYLFRPDVGKQSGGDSFVTEGFSNWKKKERLASHAGGPNSAHNFAWKKCQDFMKQNQHIEVVLSKQQPEQICDLYLSRLTTAIDCIRTILKQNDDSSDYVDQGNFLDLLKFLFECKESRSLVVLENASENDQLITPTIQKDILNVVALETTNAIISDLGDELFGIHVDEAHDISNKWKMVVALRYVNKKGSIVERLLGIVHVKDITALSFKMQIDELFCKHGLRISRIRGQGYDGASKVPEVFSGLKSLILEENPYAFYVHCFAHQLQLTLIAIAKNHIQVASLFNSLSTLLNVVGAPCKQHDVLRERQIVNVREALRKGKIPSGQGLDQEISLKQATDTCWSSHYVSLINLILMHSDIIDVLEIVKEDALNSDQRAEANGLLLLFEEFDFAFTLHMMKNVLGISYELSQTIERKDQDIIKVMNLVDIVKQLLQTMRDNGWESLLQEVILFCNTHAINIPRMENILCPKGKSRHGDKAQAITIEHHYRVELFYTIVDMQLQELNDRFTVTNTRLLLCMACLSPTNKFSTFDKTRVMEFANFYPHEFSPIELLMLDDQLENYITDVRSDDEFASLKGISDLSEKLVKTRKHIVYPLVYLLLKLAMILPVATSTTERAFSAMKFVKSTLCNRIADEWMNDCLVAYIEKDVFNNIDNEVIIQQFQNMKSCNEQL</sequence>
<dbReference type="Gramene" id="rna29606">
    <property type="protein sequence ID" value="RHN54542.1"/>
    <property type="gene ID" value="gene29606"/>
</dbReference>
<dbReference type="InterPro" id="IPR012337">
    <property type="entry name" value="RNaseH-like_sf"/>
</dbReference>
<dbReference type="InterPro" id="IPR008906">
    <property type="entry name" value="HATC_C_dom"/>
</dbReference>
<dbReference type="PANTHER" id="PTHR11697">
    <property type="entry name" value="GENERAL TRANSCRIPTION FACTOR 2-RELATED ZINC FINGER PROTEIN"/>
    <property type="match status" value="1"/>
</dbReference>
<evidence type="ECO:0000313" key="3">
    <source>
        <dbReference type="EMBL" id="RHN54542.1"/>
    </source>
</evidence>
<feature type="domain" description="TTF-type" evidence="2">
    <location>
        <begin position="93"/>
        <end position="187"/>
    </location>
</feature>
<dbReference type="InterPro" id="IPR006580">
    <property type="entry name" value="Znf_TTF"/>
</dbReference>
<accession>A0A396HMI0</accession>
<dbReference type="OrthoDB" id="1297454at2759"/>
<feature type="compositionally biased region" description="Low complexity" evidence="1">
    <location>
        <begin position="18"/>
        <end position="29"/>
    </location>
</feature>
<evidence type="ECO:0000256" key="1">
    <source>
        <dbReference type="SAM" id="MobiDB-lite"/>
    </source>
</evidence>
<reference evidence="3" key="1">
    <citation type="journal article" date="2018" name="Nat. Plants">
        <title>Whole-genome landscape of Medicago truncatula symbiotic genes.</title>
        <authorList>
            <person name="Pecrix Y."/>
            <person name="Gamas P."/>
            <person name="Carrere S."/>
        </authorList>
    </citation>
    <scope>NUCLEOTIDE SEQUENCE</scope>
    <source>
        <tissue evidence="3">Leaves</tissue>
    </source>
</reference>
<dbReference type="Pfam" id="PF05699">
    <property type="entry name" value="Dimer_Tnp_hAT"/>
    <property type="match status" value="1"/>
</dbReference>
<organism evidence="3">
    <name type="scientific">Medicago truncatula</name>
    <name type="common">Barrel medic</name>
    <name type="synonym">Medicago tribuloides</name>
    <dbReference type="NCBI Taxonomy" id="3880"/>
    <lineage>
        <taxon>Eukaryota</taxon>
        <taxon>Viridiplantae</taxon>
        <taxon>Streptophyta</taxon>
        <taxon>Embryophyta</taxon>
        <taxon>Tracheophyta</taxon>
        <taxon>Spermatophyta</taxon>
        <taxon>Magnoliopsida</taxon>
        <taxon>eudicotyledons</taxon>
        <taxon>Gunneridae</taxon>
        <taxon>Pentapetalae</taxon>
        <taxon>rosids</taxon>
        <taxon>fabids</taxon>
        <taxon>Fabales</taxon>
        <taxon>Fabaceae</taxon>
        <taxon>Papilionoideae</taxon>
        <taxon>50 kb inversion clade</taxon>
        <taxon>NPAAA clade</taxon>
        <taxon>Hologalegina</taxon>
        <taxon>IRL clade</taxon>
        <taxon>Trifolieae</taxon>
        <taxon>Medicago</taxon>
    </lineage>
</organism>
<dbReference type="InterPro" id="IPR055298">
    <property type="entry name" value="AtLOH3-like"/>
</dbReference>